<dbReference type="InterPro" id="IPR016477">
    <property type="entry name" value="Fructo-/Ketosamine-3-kinase"/>
</dbReference>
<accession>A0ABD5WGD5</accession>
<evidence type="ECO:0000313" key="2">
    <source>
        <dbReference type="Proteomes" id="UP001596461"/>
    </source>
</evidence>
<proteinExistence type="predicted"/>
<dbReference type="Gene3D" id="3.30.200.20">
    <property type="entry name" value="Phosphorylase Kinase, domain 1"/>
    <property type="match status" value="1"/>
</dbReference>
<dbReference type="PANTHER" id="PTHR12149:SF8">
    <property type="entry name" value="PROTEIN-RIBULOSAMINE 3-KINASE"/>
    <property type="match status" value="1"/>
</dbReference>
<dbReference type="GO" id="GO:0016301">
    <property type="term" value="F:kinase activity"/>
    <property type="evidence" value="ECO:0007669"/>
    <property type="project" value="UniProtKB-KW"/>
</dbReference>
<dbReference type="AlphaFoldDB" id="A0ABD5WGD5"/>
<dbReference type="Proteomes" id="UP001596461">
    <property type="component" value="Unassembled WGS sequence"/>
</dbReference>
<keyword evidence="1" id="KW-0418">Kinase</keyword>
<dbReference type="SUPFAM" id="SSF56112">
    <property type="entry name" value="Protein kinase-like (PK-like)"/>
    <property type="match status" value="1"/>
</dbReference>
<dbReference type="Pfam" id="PF03881">
    <property type="entry name" value="Fructosamin_kin"/>
    <property type="match status" value="1"/>
</dbReference>
<comment type="caution">
    <text evidence="1">The sequence shown here is derived from an EMBL/GenBank/DDBJ whole genome shotgun (WGS) entry which is preliminary data.</text>
</comment>
<keyword evidence="1" id="KW-0808">Transferase</keyword>
<dbReference type="Gene3D" id="3.90.1200.10">
    <property type="match status" value="1"/>
</dbReference>
<keyword evidence="2" id="KW-1185">Reference proteome</keyword>
<dbReference type="EMBL" id="JBHTAH010000015">
    <property type="protein sequence ID" value="MFC7070924.1"/>
    <property type="molecule type" value="Genomic_DNA"/>
</dbReference>
<organism evidence="1 2">
    <name type="scientific">Halobaculum lipolyticum</name>
    <dbReference type="NCBI Taxonomy" id="3032001"/>
    <lineage>
        <taxon>Archaea</taxon>
        <taxon>Methanobacteriati</taxon>
        <taxon>Methanobacteriota</taxon>
        <taxon>Stenosarchaea group</taxon>
        <taxon>Halobacteria</taxon>
        <taxon>Halobacteriales</taxon>
        <taxon>Haloferacaceae</taxon>
        <taxon>Halobaculum</taxon>
    </lineage>
</organism>
<dbReference type="PIRSF" id="PIRSF006221">
    <property type="entry name" value="Ketosamine-3-kinase"/>
    <property type="match status" value="1"/>
</dbReference>
<dbReference type="RefSeq" id="WP_284032654.1">
    <property type="nucleotide sequence ID" value="NZ_CP126154.1"/>
</dbReference>
<name>A0ABD5WGD5_9EURY</name>
<evidence type="ECO:0000313" key="1">
    <source>
        <dbReference type="EMBL" id="MFC7070924.1"/>
    </source>
</evidence>
<protein>
    <submittedName>
        <fullName evidence="1">Fructosamine kinase family protein</fullName>
    </submittedName>
</protein>
<gene>
    <name evidence="1" type="ORF">ACFQL9_14845</name>
</gene>
<dbReference type="GeneID" id="81124524"/>
<dbReference type="InterPro" id="IPR011009">
    <property type="entry name" value="Kinase-like_dom_sf"/>
</dbReference>
<dbReference type="PANTHER" id="PTHR12149">
    <property type="entry name" value="FRUCTOSAMINE 3 KINASE-RELATED PROTEIN"/>
    <property type="match status" value="1"/>
</dbReference>
<reference evidence="1 2" key="1">
    <citation type="journal article" date="2019" name="Int. J. Syst. Evol. Microbiol.">
        <title>The Global Catalogue of Microorganisms (GCM) 10K type strain sequencing project: providing services to taxonomists for standard genome sequencing and annotation.</title>
        <authorList>
            <consortium name="The Broad Institute Genomics Platform"/>
            <consortium name="The Broad Institute Genome Sequencing Center for Infectious Disease"/>
            <person name="Wu L."/>
            <person name="Ma J."/>
        </authorList>
    </citation>
    <scope>NUCLEOTIDE SEQUENCE [LARGE SCALE GENOMIC DNA]</scope>
    <source>
        <strain evidence="1 2">DT31</strain>
    </source>
</reference>
<sequence>MNATTRERVEGWAGCAVASATLLDGGEVGTVCRVDLADGRRVAVKTGPTDPTVEARMLRHLAEEGGLRVPDVYHADDEVLVLEYVAGDGAAAVTPAVERDLAERLASLHATTADAFGFPFDTLTGPYDQPNPWTDSWPAFFGEHRLAHAATQAHEEGVLPAADLKRVDALVDDLPDLLDHDPAPALIHGDVWAGNVLHDGERVTALLDPACYYGDPEVELAYVEWTETGEAAFRERYREVAGVADGYTRRAPVYRLYPLLTHLRYFGEEYLGEIRATLDELGY</sequence>